<protein>
    <submittedName>
        <fullName evidence="5">DUF3347 domain-containing protein</fullName>
    </submittedName>
</protein>
<dbReference type="AlphaFoldDB" id="A0A6N8KWM1"/>
<evidence type="ECO:0000256" key="2">
    <source>
        <dbReference type="SAM" id="SignalP"/>
    </source>
</evidence>
<dbReference type="RefSeq" id="WP_160368152.1">
    <property type="nucleotide sequence ID" value="NZ_WSQA01000003.1"/>
</dbReference>
<feature type="domain" description="DUF3347" evidence="4">
    <location>
        <begin position="151"/>
        <end position="240"/>
    </location>
</feature>
<organism evidence="5 6">
    <name type="scientific">Sphingobacterium humi</name>
    <dbReference type="NCBI Taxonomy" id="1796905"/>
    <lineage>
        <taxon>Bacteria</taxon>
        <taxon>Pseudomonadati</taxon>
        <taxon>Bacteroidota</taxon>
        <taxon>Sphingobacteriia</taxon>
        <taxon>Sphingobacteriales</taxon>
        <taxon>Sphingobacteriaceae</taxon>
        <taxon>Sphingobacterium</taxon>
    </lineage>
</organism>
<dbReference type="GO" id="GO:0046872">
    <property type="term" value="F:metal ion binding"/>
    <property type="evidence" value="ECO:0007669"/>
    <property type="project" value="InterPro"/>
</dbReference>
<evidence type="ECO:0000313" key="6">
    <source>
        <dbReference type="Proteomes" id="UP000435036"/>
    </source>
</evidence>
<dbReference type="InterPro" id="IPR021782">
    <property type="entry name" value="DUF3347"/>
</dbReference>
<feature type="domain" description="HMA" evidence="3">
    <location>
        <begin position="37"/>
        <end position="89"/>
    </location>
</feature>
<dbReference type="EMBL" id="WSQA01000003">
    <property type="protein sequence ID" value="MVZ61497.1"/>
    <property type="molecule type" value="Genomic_DNA"/>
</dbReference>
<accession>A0A6N8KWM1</accession>
<evidence type="ECO:0000259" key="4">
    <source>
        <dbReference type="Pfam" id="PF11827"/>
    </source>
</evidence>
<dbReference type="Gene3D" id="3.30.70.100">
    <property type="match status" value="1"/>
</dbReference>
<keyword evidence="2" id="KW-0732">Signal</keyword>
<sequence length="287" mass="31511">MNILKSSLGILSLCLALSGQAQNKTIQNSSAIVNGNCGMCKKTIEKAAIAAKASNANWDADSKQITFQYDPTKTSEEAILKKIAQAGYDNQGFRAPDDVYTKLHECCLYDRDHETASKETVHHPQGQATEGHAKHAASGHNSESKPLDASFEAYIQVKNALTASDATAAANHAKTLQQQLEKVEMAKLGEKEHQVWMQVYKGLIKDAKAMANSKDLEKQRQSFTALSKQFISLAKSAQIQQPLYVLHCPMANGNSGAYWLSKEEAIKNPYFGSKMMNCGELKEKIQN</sequence>
<comment type="caution">
    <text evidence="5">The sequence shown here is derived from an EMBL/GenBank/DDBJ whole genome shotgun (WGS) entry which is preliminary data.</text>
</comment>
<keyword evidence="6" id="KW-1185">Reference proteome</keyword>
<feature type="region of interest" description="Disordered" evidence="1">
    <location>
        <begin position="117"/>
        <end position="145"/>
    </location>
</feature>
<dbReference type="Pfam" id="PF11827">
    <property type="entry name" value="DUF3347"/>
    <property type="match status" value="1"/>
</dbReference>
<proteinExistence type="predicted"/>
<gene>
    <name evidence="5" type="ORF">GQF63_05640</name>
</gene>
<evidence type="ECO:0000259" key="3">
    <source>
        <dbReference type="Pfam" id="PF00403"/>
    </source>
</evidence>
<feature type="chain" id="PRO_5027109120" evidence="2">
    <location>
        <begin position="22"/>
        <end position="287"/>
    </location>
</feature>
<reference evidence="5 6" key="1">
    <citation type="submission" date="2019-12" db="EMBL/GenBank/DDBJ databases">
        <authorList>
            <person name="Dong K."/>
        </authorList>
    </citation>
    <scope>NUCLEOTIDE SEQUENCE [LARGE SCALE GENOMIC DNA]</scope>
    <source>
        <strain evidence="5 6">JCM 31225</strain>
    </source>
</reference>
<evidence type="ECO:0000313" key="5">
    <source>
        <dbReference type="EMBL" id="MVZ61497.1"/>
    </source>
</evidence>
<dbReference type="SUPFAM" id="SSF55008">
    <property type="entry name" value="HMA, heavy metal-associated domain"/>
    <property type="match status" value="1"/>
</dbReference>
<dbReference type="Pfam" id="PF00403">
    <property type="entry name" value="HMA"/>
    <property type="match status" value="1"/>
</dbReference>
<dbReference type="InterPro" id="IPR036163">
    <property type="entry name" value="HMA_dom_sf"/>
</dbReference>
<dbReference type="OrthoDB" id="5513217at2"/>
<feature type="signal peptide" evidence="2">
    <location>
        <begin position="1"/>
        <end position="21"/>
    </location>
</feature>
<dbReference type="Proteomes" id="UP000435036">
    <property type="component" value="Unassembled WGS sequence"/>
</dbReference>
<dbReference type="InterPro" id="IPR006121">
    <property type="entry name" value="HMA_dom"/>
</dbReference>
<name>A0A6N8KWM1_9SPHI</name>
<evidence type="ECO:0000256" key="1">
    <source>
        <dbReference type="SAM" id="MobiDB-lite"/>
    </source>
</evidence>